<reference evidence="5" key="1">
    <citation type="submission" date="2022-07" db="EMBL/GenBank/DDBJ databases">
        <title>Phylogenomic reconstructions and comparative analyses of Kickxellomycotina fungi.</title>
        <authorList>
            <person name="Reynolds N.K."/>
            <person name="Stajich J.E."/>
            <person name="Barry K."/>
            <person name="Grigoriev I.V."/>
            <person name="Crous P."/>
            <person name="Smith M.E."/>
        </authorList>
    </citation>
    <scope>NUCLEOTIDE SEQUENCE</scope>
    <source>
        <strain evidence="5">RSA 567</strain>
    </source>
</reference>
<dbReference type="GO" id="GO:1902369">
    <property type="term" value="P:negative regulation of RNA catabolic process"/>
    <property type="evidence" value="ECO:0007669"/>
    <property type="project" value="TreeGrafter"/>
</dbReference>
<evidence type="ECO:0000313" key="5">
    <source>
        <dbReference type="EMBL" id="KAJ1975084.1"/>
    </source>
</evidence>
<sequence length="1038" mass="115421">MGQDNSESRQPLQRVPPVATAADSQYVPSFASFPNLPIDTPSSSSTSCQKKRRKLGDREACRSKRSKEPHRSSRVKHVRAAKPSVPRRPTASLIRPDDPFYLDLQGDTQNVTLQSLHTADIPTYRRDQNQVIGLPPSQRILRGRRPTTRNLGVEIMDSRSVLRHTASANTSRYATLAAWQRASSPENLSAAHWPNVPLPSLEETTDDVIPASSSPPAQQVLELPSSDVLHARDPVDYRSIHGMLKPPALDTNNGSTLSAQDRRVRLIHDQIGSVERALKLHPADVTMWRRLLVLQGQLVVANDPGGAAALSGVNQRPSVKFKRTLAEIHIAVYERALSHVTNDPTFALEYLTACEDVLDFDALVQKWSRVLKTFHQSAELQLAYLNFRQTHTSGSTCLDDILKLYHQGQQRLAMMRRTGPTNGDAEMEGWQLYLFIRACMFLKEAGYTELAWAAYQAQLELTINRAHSRSVSDFTGPVWESALADIAQWWISESPRPGDCGWLHSASRNRPATSSATVESWLASITAETLPGPTLPLPHSSDYATPWAGWYESEWLADVQQHQPTKTRELSPNKPLTDPFSIPLPDEFTPLLFVAHHTSHQQTLLYVWVLFFNLPFRPPGWTSRHPWQADPFLGLSGSIDAITLAGWPNHQRDNHSGVLQGTAALPICSDGNATATPAASSAMSVAVCEYTEFWGKLLKPSLRASTEHGTSAQFDSLPFCLDNTSQPLIPLGLAYLPPDPLSDINHQPFQDSDQTQPLIRSNFGRRWLSAMGPHHSQTHIASSRFLRLTSQLADHSLPGQGALLLTLLRWLGDQISPPQVLKASKRLLKQNDTRPELWLYHARLEAQRHHTNACRKLYATVTTAWHSEPNANFTNLVDYLLVLQEWCEWELGLATATTNSQLVVTLGANPTLATTCVSYLMSTDATNAEAHLAPPWESLVHTAASATREFYQQCLKRCTETLHALWKPSQESMPTPLGPGLPLTRAMTGYATALSIWGWWLWGTQRFSNAHQLFTSTLAHIEEIAPISADLDQLGVPP</sequence>
<dbReference type="InterPro" id="IPR011990">
    <property type="entry name" value="TPR-like_helical_dom_sf"/>
</dbReference>
<evidence type="ECO:0008006" key="7">
    <source>
        <dbReference type="Google" id="ProtNLM"/>
    </source>
</evidence>
<comment type="similarity">
    <text evidence="2">Belongs to the NRDE2 family.</text>
</comment>
<feature type="region of interest" description="Disordered" evidence="4">
    <location>
        <begin position="1"/>
        <end position="96"/>
    </location>
</feature>
<dbReference type="EMBL" id="JANBQB010000570">
    <property type="protein sequence ID" value="KAJ1975084.1"/>
    <property type="molecule type" value="Genomic_DNA"/>
</dbReference>
<organism evidence="5 6">
    <name type="scientific">Dimargaris verticillata</name>
    <dbReference type="NCBI Taxonomy" id="2761393"/>
    <lineage>
        <taxon>Eukaryota</taxon>
        <taxon>Fungi</taxon>
        <taxon>Fungi incertae sedis</taxon>
        <taxon>Zoopagomycota</taxon>
        <taxon>Kickxellomycotina</taxon>
        <taxon>Dimargaritomycetes</taxon>
        <taxon>Dimargaritales</taxon>
        <taxon>Dimargaritaceae</taxon>
        <taxon>Dimargaris</taxon>
    </lineage>
</organism>
<keyword evidence="3" id="KW-0539">Nucleus</keyword>
<evidence type="ECO:0000313" key="6">
    <source>
        <dbReference type="Proteomes" id="UP001151582"/>
    </source>
</evidence>
<keyword evidence="6" id="KW-1185">Reference proteome</keyword>
<evidence type="ECO:0000256" key="1">
    <source>
        <dbReference type="ARBA" id="ARBA00004123"/>
    </source>
</evidence>
<dbReference type="InterPro" id="IPR013633">
    <property type="entry name" value="NRDE-2"/>
</dbReference>
<dbReference type="OrthoDB" id="297219at2759"/>
<feature type="non-terminal residue" evidence="5">
    <location>
        <position position="1038"/>
    </location>
</feature>
<name>A0A9W8AYV5_9FUNG</name>
<proteinExistence type="inferred from homology"/>
<evidence type="ECO:0000256" key="4">
    <source>
        <dbReference type="SAM" id="MobiDB-lite"/>
    </source>
</evidence>
<comment type="subcellular location">
    <subcellularLocation>
        <location evidence="1">Nucleus</location>
    </subcellularLocation>
</comment>
<comment type="caution">
    <text evidence="5">The sequence shown here is derived from an EMBL/GenBank/DDBJ whole genome shotgun (WGS) entry which is preliminary data.</text>
</comment>
<dbReference type="AlphaFoldDB" id="A0A9W8AYV5"/>
<evidence type="ECO:0000256" key="3">
    <source>
        <dbReference type="ARBA" id="ARBA00023242"/>
    </source>
</evidence>
<feature type="compositionally biased region" description="Basic residues" evidence="4">
    <location>
        <begin position="63"/>
        <end position="80"/>
    </location>
</feature>
<dbReference type="GO" id="GO:0071013">
    <property type="term" value="C:catalytic step 2 spliceosome"/>
    <property type="evidence" value="ECO:0007669"/>
    <property type="project" value="TreeGrafter"/>
</dbReference>
<dbReference type="PANTHER" id="PTHR13471">
    <property type="entry name" value="TETRATRICOPEPTIDE-LIKE HELICAL"/>
    <property type="match status" value="1"/>
</dbReference>
<dbReference type="GO" id="GO:0031048">
    <property type="term" value="P:regulatory ncRNA-mediated heterochromatin formation"/>
    <property type="evidence" value="ECO:0007669"/>
    <property type="project" value="TreeGrafter"/>
</dbReference>
<dbReference type="PANTHER" id="PTHR13471:SF0">
    <property type="entry name" value="NUCLEAR EXOSOME REGULATOR NRDE2"/>
    <property type="match status" value="1"/>
</dbReference>
<evidence type="ECO:0000256" key="2">
    <source>
        <dbReference type="ARBA" id="ARBA00009265"/>
    </source>
</evidence>
<feature type="compositionally biased region" description="Polar residues" evidence="4">
    <location>
        <begin position="1"/>
        <end position="11"/>
    </location>
</feature>
<protein>
    <recommendedName>
        <fullName evidence="7">NRDE-2, necessary for RNA interference-domain-containing protein</fullName>
    </recommendedName>
</protein>
<gene>
    <name evidence="5" type="ORF">H4R34_004468</name>
</gene>
<dbReference type="Pfam" id="PF08424">
    <property type="entry name" value="NRDE-2"/>
    <property type="match status" value="1"/>
</dbReference>
<dbReference type="Proteomes" id="UP001151582">
    <property type="component" value="Unassembled WGS sequence"/>
</dbReference>
<dbReference type="Gene3D" id="1.25.40.10">
    <property type="entry name" value="Tetratricopeptide repeat domain"/>
    <property type="match status" value="1"/>
</dbReference>
<accession>A0A9W8AYV5</accession>